<proteinExistence type="predicted"/>
<feature type="transmembrane region" description="Helical" evidence="1">
    <location>
        <begin position="33"/>
        <end position="51"/>
    </location>
</feature>
<dbReference type="KEGG" id="syw:SYNW1779"/>
<dbReference type="InterPro" id="IPR021275">
    <property type="entry name" value="DUF2854"/>
</dbReference>
<dbReference type="HOGENOM" id="CLU_071178_3_0_3"/>
<gene>
    <name evidence="2" type="ordered locus">SYNW1779</name>
</gene>
<dbReference type="Pfam" id="PF11016">
    <property type="entry name" value="DUF2854"/>
    <property type="match status" value="1"/>
</dbReference>
<dbReference type="PANTHER" id="PTHR35551">
    <property type="match status" value="1"/>
</dbReference>
<dbReference type="Proteomes" id="UP000001422">
    <property type="component" value="Chromosome"/>
</dbReference>
<dbReference type="eggNOG" id="ENOG502ZBJ3">
    <property type="taxonomic scope" value="Bacteria"/>
</dbReference>
<dbReference type="STRING" id="84588.SYNW1779"/>
<dbReference type="AlphaFoldDB" id="Q7U5C8"/>
<dbReference type="PANTHER" id="PTHR35551:SF1">
    <property type="entry name" value="ACCLIMATION OF PHOTOSYNTHESIS TO ENVIRONMENT"/>
    <property type="match status" value="1"/>
</dbReference>
<name>Q7U5C8_PARMW</name>
<dbReference type="EMBL" id="BX569693">
    <property type="protein sequence ID" value="CAE08294.1"/>
    <property type="molecule type" value="Genomic_DNA"/>
</dbReference>
<evidence type="ECO:0000313" key="2">
    <source>
        <dbReference type="EMBL" id="CAE08294.1"/>
    </source>
</evidence>
<feature type="transmembrane region" description="Helical" evidence="1">
    <location>
        <begin position="7"/>
        <end position="27"/>
    </location>
</feature>
<keyword evidence="1" id="KW-0472">Membrane</keyword>
<keyword evidence="3" id="KW-1185">Reference proteome</keyword>
<keyword evidence="1" id="KW-0812">Transmembrane</keyword>
<evidence type="ECO:0000256" key="1">
    <source>
        <dbReference type="SAM" id="Phobius"/>
    </source>
</evidence>
<reference evidence="2 3" key="1">
    <citation type="journal article" date="2003" name="Nature">
        <title>The genome of a motile marine Synechococcus.</title>
        <authorList>
            <person name="Palenik B."/>
            <person name="Brahamsha B."/>
            <person name="Larimer F."/>
            <person name="Land M."/>
            <person name="Hauser L."/>
            <person name="Chain P."/>
            <person name="Lamerdin J."/>
            <person name="Regala W."/>
            <person name="Allen E.A."/>
            <person name="McCarren J."/>
            <person name="Paulsen I."/>
            <person name="Dufresne A."/>
            <person name="Partensky F."/>
            <person name="Webb E."/>
            <person name="Waterbury J."/>
        </authorList>
    </citation>
    <scope>NUCLEOTIDE SEQUENCE [LARGE SCALE GENOMIC DNA]</scope>
    <source>
        <strain evidence="2 3">WH8102</strain>
    </source>
</reference>
<evidence type="ECO:0000313" key="3">
    <source>
        <dbReference type="Proteomes" id="UP000001422"/>
    </source>
</evidence>
<accession>Q7U5C8</accession>
<sequence>MKDLLSPGSLVTVAGGVLTVVGGVAYATGSANLSLPTIFYGIPILLGGLALKSSELPPARRVTPKAQLKAEREQAAPELGKLLGDVTRWRYGQKAHLESSLEALKLWDEDNPPTLTEIEELSSAAGYGLRLRFEGNAVPMDRWEDKLDRLGRFFAKGMKAELTAVDQTCFDLKLLPDA</sequence>
<dbReference type="RefSeq" id="WP_011128639.1">
    <property type="nucleotide sequence ID" value="NC_005070.1"/>
</dbReference>
<organism evidence="2 3">
    <name type="scientific">Parasynechococcus marenigrum (strain WH8102)</name>
    <dbReference type="NCBI Taxonomy" id="84588"/>
    <lineage>
        <taxon>Bacteria</taxon>
        <taxon>Bacillati</taxon>
        <taxon>Cyanobacteriota</taxon>
        <taxon>Cyanophyceae</taxon>
        <taxon>Synechococcales</taxon>
        <taxon>Prochlorococcaceae</taxon>
        <taxon>Parasynechococcus</taxon>
        <taxon>Parasynechococcus marenigrum</taxon>
    </lineage>
</organism>
<keyword evidence="1" id="KW-1133">Transmembrane helix</keyword>
<evidence type="ECO:0008006" key="4">
    <source>
        <dbReference type="Google" id="ProtNLM"/>
    </source>
</evidence>
<protein>
    <recommendedName>
        <fullName evidence="4">DUF2854 domain-containing protein</fullName>
    </recommendedName>
</protein>